<dbReference type="RefSeq" id="XP_029742145.1">
    <property type="nucleotide sequence ID" value="XM_029880759.1"/>
</dbReference>
<feature type="region of interest" description="Disordered" evidence="2">
    <location>
        <begin position="245"/>
        <end position="269"/>
    </location>
</feature>
<gene>
    <name evidence="3" type="ORF">EX895_000158</name>
</gene>
<dbReference type="AlphaFoldDB" id="A0A4U7L025"/>
<feature type="compositionally biased region" description="Polar residues" evidence="2">
    <location>
        <begin position="86"/>
        <end position="99"/>
    </location>
</feature>
<accession>A0A4U7L025</accession>
<feature type="compositionally biased region" description="Pro residues" evidence="2">
    <location>
        <begin position="450"/>
        <end position="459"/>
    </location>
</feature>
<feature type="region of interest" description="Disordered" evidence="2">
    <location>
        <begin position="86"/>
        <end position="135"/>
    </location>
</feature>
<feature type="region of interest" description="Disordered" evidence="2">
    <location>
        <begin position="339"/>
        <end position="361"/>
    </location>
</feature>
<feature type="region of interest" description="Disordered" evidence="2">
    <location>
        <begin position="1"/>
        <end position="29"/>
    </location>
</feature>
<feature type="coiled-coil region" evidence="1">
    <location>
        <begin position="218"/>
        <end position="245"/>
    </location>
</feature>
<reference evidence="3 4" key="1">
    <citation type="submission" date="2019-05" db="EMBL/GenBank/DDBJ databases">
        <title>Sporisorium graminicola CBS 10092 draft sequencing and annotation.</title>
        <authorList>
            <person name="Solano-Gonzalez S."/>
            <person name="Caddick M.X."/>
            <person name="Darby A."/>
        </authorList>
    </citation>
    <scope>NUCLEOTIDE SEQUENCE [LARGE SCALE GENOMIC DNA]</scope>
    <source>
        <strain evidence="3 4">CBS 10092</strain>
    </source>
</reference>
<dbReference type="GeneID" id="40723053"/>
<keyword evidence="1" id="KW-0175">Coiled coil</keyword>
<evidence type="ECO:0000256" key="1">
    <source>
        <dbReference type="SAM" id="Coils"/>
    </source>
</evidence>
<dbReference type="OrthoDB" id="2554046at2759"/>
<name>A0A4U7L025_9BASI</name>
<sequence>MSSSSSAPSHVLSPTSTSGSMSSSQSRSVFRRLSNFSNASSYSRASWCSTTESEVSISSTQQGHISHHQDSLDKLVLANMATNAIFGSTSPRKNRSSGMRSSTDSARSWASSSSSVRSPRTPSTPLFSHPERDVTQTPKLTTVALPCVADVPRLKKPHLSRIVSEEVQYIGRSLDVPVSEEGHEEHVNPVNSRASNAFTSSCNRHPASSSRFSTWNGKDGLMIALDELEQELARTMVALSTSANNTPVSSVSKARGKSMRRPHTTDTVMASSSAKSLGLARGAHICDSSSSVSTASQARFQRESWMSSTSDCDEDVLSYASRPIRFSASDLTLLSDPAELSKRSDADREAERPSSHAESDSLSVPALVFDGRLSGSSVSSSGVDCFQEAPSRPDSFVTADNGHVSLLTCSASIKSRARPSTARASSPQRTSFYESNKGVRSTPLLASEPPRIPLPPLPSLPSGLSSLLASPMVAPPRPPKSLARRPTSSHGNCPVPFLHKPLPSLPC</sequence>
<feature type="compositionally biased region" description="Basic and acidic residues" evidence="2">
    <location>
        <begin position="339"/>
        <end position="359"/>
    </location>
</feature>
<feature type="region of interest" description="Disordered" evidence="2">
    <location>
        <begin position="416"/>
        <end position="507"/>
    </location>
</feature>
<protein>
    <submittedName>
        <fullName evidence="3">Uncharacterized protein</fullName>
    </submittedName>
</protein>
<dbReference type="KEGG" id="sgra:EX895_000158"/>
<evidence type="ECO:0000256" key="2">
    <source>
        <dbReference type="SAM" id="MobiDB-lite"/>
    </source>
</evidence>
<feature type="compositionally biased region" description="Low complexity" evidence="2">
    <location>
        <begin position="100"/>
        <end position="125"/>
    </location>
</feature>
<keyword evidence="4" id="KW-1185">Reference proteome</keyword>
<dbReference type="EMBL" id="SRRM01000002">
    <property type="protein sequence ID" value="TKY90160.1"/>
    <property type="molecule type" value="Genomic_DNA"/>
</dbReference>
<evidence type="ECO:0000313" key="4">
    <source>
        <dbReference type="Proteomes" id="UP000306050"/>
    </source>
</evidence>
<organism evidence="3 4">
    <name type="scientific">Sporisorium graminicola</name>
    <dbReference type="NCBI Taxonomy" id="280036"/>
    <lineage>
        <taxon>Eukaryota</taxon>
        <taxon>Fungi</taxon>
        <taxon>Dikarya</taxon>
        <taxon>Basidiomycota</taxon>
        <taxon>Ustilaginomycotina</taxon>
        <taxon>Ustilaginomycetes</taxon>
        <taxon>Ustilaginales</taxon>
        <taxon>Ustilaginaceae</taxon>
        <taxon>Sporisorium</taxon>
    </lineage>
</organism>
<feature type="compositionally biased region" description="Low complexity" evidence="2">
    <location>
        <begin position="418"/>
        <end position="429"/>
    </location>
</feature>
<feature type="compositionally biased region" description="Low complexity" evidence="2">
    <location>
        <begin position="460"/>
        <end position="471"/>
    </location>
</feature>
<proteinExistence type="predicted"/>
<evidence type="ECO:0000313" key="3">
    <source>
        <dbReference type="EMBL" id="TKY90160.1"/>
    </source>
</evidence>
<comment type="caution">
    <text evidence="3">The sequence shown here is derived from an EMBL/GenBank/DDBJ whole genome shotgun (WGS) entry which is preliminary data.</text>
</comment>
<dbReference type="Proteomes" id="UP000306050">
    <property type="component" value="Chromosome SGRAM_1"/>
</dbReference>